<dbReference type="Proteomes" id="UP000054776">
    <property type="component" value="Unassembled WGS sequence"/>
</dbReference>
<dbReference type="EMBL" id="JYDH01000002">
    <property type="protein sequence ID" value="KRY42993.1"/>
    <property type="molecule type" value="Genomic_DNA"/>
</dbReference>
<reference evidence="1 2" key="1">
    <citation type="submission" date="2015-01" db="EMBL/GenBank/DDBJ databases">
        <title>Evolution of Trichinella species and genotypes.</title>
        <authorList>
            <person name="Korhonen P.K."/>
            <person name="Edoardo P."/>
            <person name="Giuseppe L.R."/>
            <person name="Gasser R.B."/>
        </authorList>
    </citation>
    <scope>NUCLEOTIDE SEQUENCE [LARGE SCALE GENOMIC DNA]</scope>
    <source>
        <strain evidence="1">ISS3</strain>
    </source>
</reference>
<name>A0A0V1C1I9_TRISP</name>
<keyword evidence="2" id="KW-1185">Reference proteome</keyword>
<dbReference type="AlphaFoldDB" id="A0A0V1C1I9"/>
<accession>A0A0V1C1I9</accession>
<gene>
    <name evidence="1" type="ORF">T01_827</name>
</gene>
<organism evidence="1 2">
    <name type="scientific">Trichinella spiralis</name>
    <name type="common">Trichina worm</name>
    <dbReference type="NCBI Taxonomy" id="6334"/>
    <lineage>
        <taxon>Eukaryota</taxon>
        <taxon>Metazoa</taxon>
        <taxon>Ecdysozoa</taxon>
        <taxon>Nematoda</taxon>
        <taxon>Enoplea</taxon>
        <taxon>Dorylaimia</taxon>
        <taxon>Trichinellida</taxon>
        <taxon>Trichinellidae</taxon>
        <taxon>Trichinella</taxon>
    </lineage>
</organism>
<evidence type="ECO:0000313" key="2">
    <source>
        <dbReference type="Proteomes" id="UP000054776"/>
    </source>
</evidence>
<comment type="caution">
    <text evidence="1">The sequence shown here is derived from an EMBL/GenBank/DDBJ whole genome shotgun (WGS) entry which is preliminary data.</text>
</comment>
<sequence length="70" mass="8031">MTYSSPDKPNHIELFKECASCEISIILYQKQMVNKKNSLLVNRQVDENVYLSSNHTGRALKSPANFTRKT</sequence>
<evidence type="ECO:0000313" key="1">
    <source>
        <dbReference type="EMBL" id="KRY42993.1"/>
    </source>
</evidence>
<dbReference type="InParanoid" id="A0A0V1C1I9"/>
<proteinExistence type="predicted"/>
<protein>
    <submittedName>
        <fullName evidence="1">Uncharacterized protein</fullName>
    </submittedName>
</protein>